<sequence>MRTKPFIQLYKGIFVLVISVIAFSSCKKITDAGGTTGGTTSDPNYLKNLLAYKKSAHQLYLGYLVADGNDPAEASSMLNVPDSVDIVIAFAGWDKDPSHWATLQAKGTKILTCTFPGNDAFYDGSAKDTTTTQKTTLSANSTYDHWAKAMYDKFITRMGWDGIDVDIETGTFGGDAPASNAKAVLQSVAKYFGPNALAGNLTKAGVKPIFIYDTDVDVASGSLGYNTIYTPFKSNYTYVNFQSYVGGSRRWSGSKTSDLTPLLTAFDKTKLVVLTNGDEFKYPNGSEDTPGGDAKATKWLWDIAQWAKTNGTAGVGTYRMSRDYNHTPTFNSTRQAIQIMNPRKN</sequence>
<dbReference type="RefSeq" id="WP_041877689.1">
    <property type="nucleotide sequence ID" value="NZ_CP157278.1"/>
</dbReference>
<dbReference type="AlphaFoldDB" id="A0A0D0FAG3"/>
<evidence type="ECO:0000256" key="4">
    <source>
        <dbReference type="ARBA" id="ARBA00022801"/>
    </source>
</evidence>
<evidence type="ECO:0000259" key="7">
    <source>
        <dbReference type="Pfam" id="PF23916"/>
    </source>
</evidence>
<evidence type="ECO:0000313" key="9">
    <source>
        <dbReference type="Proteomes" id="UP000032049"/>
    </source>
</evidence>
<evidence type="ECO:0000256" key="3">
    <source>
        <dbReference type="ARBA" id="ARBA00022729"/>
    </source>
</evidence>
<dbReference type="EC" id="3.2.1.96" evidence="2"/>
<dbReference type="STRING" id="1503925.TH53_01515"/>
<feature type="domain" description="Endo-beta-N-acetylglucosaminidase EndoS/F2-like TIM-barrel" evidence="7">
    <location>
        <begin position="70"/>
        <end position="249"/>
    </location>
</feature>
<comment type="catalytic activity">
    <reaction evidence="6">
        <text>an N(4)-(oligosaccharide-(1-&gt;3)-[oligosaccharide-(1-&gt;6)]-beta-D-Man-(1-&gt;4)-beta-D-GlcNAc-(1-&gt;4)-alpha-D-GlcNAc)-L-asparaginyl-[protein] + H2O = an oligosaccharide-(1-&gt;3)-[oligosaccharide-(1-&gt;6)]-beta-D-Man-(1-&gt;4)-D-GlcNAc + N(4)-(N-acetyl-beta-D-glucosaminyl)-L-asparaginyl-[protein]</text>
        <dbReference type="Rhea" id="RHEA:73067"/>
        <dbReference type="Rhea" id="RHEA-COMP:12603"/>
        <dbReference type="Rhea" id="RHEA-COMP:18176"/>
        <dbReference type="ChEBI" id="CHEBI:15377"/>
        <dbReference type="ChEBI" id="CHEBI:132248"/>
        <dbReference type="ChEBI" id="CHEBI:192714"/>
        <dbReference type="ChEBI" id="CHEBI:192715"/>
        <dbReference type="EC" id="3.2.1.96"/>
    </reaction>
</comment>
<dbReference type="PROSITE" id="PS51257">
    <property type="entry name" value="PROKAR_LIPOPROTEIN"/>
    <property type="match status" value="1"/>
</dbReference>
<comment type="similarity">
    <text evidence="1">Belongs to the glycosyl hydrolase 18 family.</text>
</comment>
<comment type="caution">
    <text evidence="8">The sequence shown here is derived from an EMBL/GenBank/DDBJ whole genome shotgun (WGS) entry which is preliminary data.</text>
</comment>
<evidence type="ECO:0000256" key="1">
    <source>
        <dbReference type="ARBA" id="ARBA00009336"/>
    </source>
</evidence>
<keyword evidence="9" id="KW-1185">Reference proteome</keyword>
<dbReference type="InterPro" id="IPR057016">
    <property type="entry name" value="EndoS_F2-like_TIM-barrel"/>
</dbReference>
<evidence type="ECO:0000256" key="5">
    <source>
        <dbReference type="ARBA" id="ARBA00023295"/>
    </source>
</evidence>
<gene>
    <name evidence="8" type="ORF">TH53_01515</name>
</gene>
<reference evidence="8 9" key="1">
    <citation type="submission" date="2015-01" db="EMBL/GenBank/DDBJ databases">
        <title>Draft genome sequence of Pedobacter sp. NL19 isolated from sludge of an effluent treatment pond in an abandoned uranium mine.</title>
        <authorList>
            <person name="Santos T."/>
            <person name="Caetano T."/>
            <person name="Covas C."/>
            <person name="Cruz A."/>
            <person name="Mendo S."/>
        </authorList>
    </citation>
    <scope>NUCLEOTIDE SEQUENCE [LARGE SCALE GENOMIC DNA]</scope>
    <source>
        <strain evidence="8 9">NL19</strain>
    </source>
</reference>
<evidence type="ECO:0000256" key="6">
    <source>
        <dbReference type="ARBA" id="ARBA00034414"/>
    </source>
</evidence>
<dbReference type="OrthoDB" id="7183084at2"/>
<dbReference type="Pfam" id="PF23916">
    <property type="entry name" value="TIM-barrel_EndoS"/>
    <property type="match status" value="1"/>
</dbReference>
<dbReference type="GO" id="GO:0033925">
    <property type="term" value="F:mannosyl-glycoprotein endo-beta-N-acetylglucosaminidase activity"/>
    <property type="evidence" value="ECO:0007669"/>
    <property type="project" value="UniProtKB-EC"/>
</dbReference>
<protein>
    <recommendedName>
        <fullName evidence="2">mannosyl-glycoprotein endo-beta-N-acetylglucosaminidase</fullName>
        <ecNumber evidence="2">3.2.1.96</ecNumber>
    </recommendedName>
</protein>
<dbReference type="EMBL" id="JXRA01000006">
    <property type="protein sequence ID" value="KIO78793.1"/>
    <property type="molecule type" value="Genomic_DNA"/>
</dbReference>
<evidence type="ECO:0000256" key="2">
    <source>
        <dbReference type="ARBA" id="ARBA00012566"/>
    </source>
</evidence>
<dbReference type="InterPro" id="IPR017853">
    <property type="entry name" value="GH"/>
</dbReference>
<dbReference type="SUPFAM" id="SSF51445">
    <property type="entry name" value="(Trans)glycosidases"/>
    <property type="match status" value="1"/>
</dbReference>
<organism evidence="8 9">
    <name type="scientific">Pedobacter lusitanus</name>
    <dbReference type="NCBI Taxonomy" id="1503925"/>
    <lineage>
        <taxon>Bacteria</taxon>
        <taxon>Pseudomonadati</taxon>
        <taxon>Bacteroidota</taxon>
        <taxon>Sphingobacteriia</taxon>
        <taxon>Sphingobacteriales</taxon>
        <taxon>Sphingobacteriaceae</taxon>
        <taxon>Pedobacter</taxon>
    </lineage>
</organism>
<keyword evidence="4" id="KW-0378">Hydrolase</keyword>
<evidence type="ECO:0000313" key="8">
    <source>
        <dbReference type="EMBL" id="KIO78793.1"/>
    </source>
</evidence>
<proteinExistence type="inferred from homology"/>
<name>A0A0D0FAG3_9SPHI</name>
<dbReference type="Gene3D" id="3.20.20.80">
    <property type="entry name" value="Glycosidases"/>
    <property type="match status" value="1"/>
</dbReference>
<keyword evidence="5" id="KW-0326">Glycosidase</keyword>
<accession>A0A0D0FAG3</accession>
<keyword evidence="3" id="KW-0732">Signal</keyword>
<dbReference type="Proteomes" id="UP000032049">
    <property type="component" value="Unassembled WGS sequence"/>
</dbReference>